<sequence length="257" mass="28984">MLGIVLEGGGAKGAYQIGVWKAIEELKISFQGVVGASVGALNGAMMVQGDFDRAKSLWETMEPKRIIAESAEIIDRVMDHEFITDDILCYRQEMKYVFGIEGFNIDPFKEILDECVNESAIRTSGKDFGLVTIDLEADEGIELFKEDIPKGKMKDFLLATSFLPFFKEEKICGKRYLDGGFYNNLPMNMLVKKGYKDLLVVKLNDREDRFPVDEKNLNVVRIIPSKNLGKTMDFSNDRILSNMETGYIDAMKTLSVL</sequence>
<evidence type="ECO:0000259" key="5">
    <source>
        <dbReference type="PROSITE" id="PS51635"/>
    </source>
</evidence>
<keyword evidence="2 4" id="KW-0442">Lipid degradation</keyword>
<dbReference type="AlphaFoldDB" id="A0A1M4WZM1"/>
<dbReference type="STRING" id="1120975.SAMN02746064_01371"/>
<evidence type="ECO:0000313" key="7">
    <source>
        <dbReference type="Proteomes" id="UP000184251"/>
    </source>
</evidence>
<evidence type="ECO:0000313" key="6">
    <source>
        <dbReference type="EMBL" id="SHE86698.1"/>
    </source>
</evidence>
<feature type="short sequence motif" description="DGA/G" evidence="4">
    <location>
        <begin position="178"/>
        <end position="180"/>
    </location>
</feature>
<name>A0A1M4WZM1_9FIRM</name>
<gene>
    <name evidence="6" type="ORF">SAMN02746064_01371</name>
</gene>
<dbReference type="PROSITE" id="PS51635">
    <property type="entry name" value="PNPLA"/>
    <property type="match status" value="1"/>
</dbReference>
<dbReference type="GO" id="GO:0016042">
    <property type="term" value="P:lipid catabolic process"/>
    <property type="evidence" value="ECO:0007669"/>
    <property type="project" value="UniProtKB-UniRule"/>
</dbReference>
<keyword evidence="7" id="KW-1185">Reference proteome</keyword>
<accession>A0A1M4WZM1</accession>
<dbReference type="Proteomes" id="UP000184251">
    <property type="component" value="Unassembled WGS sequence"/>
</dbReference>
<dbReference type="GO" id="GO:0016787">
    <property type="term" value="F:hydrolase activity"/>
    <property type="evidence" value="ECO:0007669"/>
    <property type="project" value="UniProtKB-UniRule"/>
</dbReference>
<dbReference type="OrthoDB" id="9770965at2"/>
<dbReference type="EMBL" id="FQTU01000008">
    <property type="protein sequence ID" value="SHE86698.1"/>
    <property type="molecule type" value="Genomic_DNA"/>
</dbReference>
<feature type="short sequence motif" description="GXSXG" evidence="4">
    <location>
        <begin position="35"/>
        <end position="39"/>
    </location>
</feature>
<keyword evidence="1 4" id="KW-0378">Hydrolase</keyword>
<reference evidence="6 7" key="1">
    <citation type="submission" date="2016-11" db="EMBL/GenBank/DDBJ databases">
        <authorList>
            <person name="Jaros S."/>
            <person name="Januszkiewicz K."/>
            <person name="Wedrychowicz H."/>
        </authorList>
    </citation>
    <scope>NUCLEOTIDE SEQUENCE [LARGE SCALE GENOMIC DNA]</scope>
    <source>
        <strain evidence="6 7">DSM 14828</strain>
    </source>
</reference>
<evidence type="ECO:0000256" key="1">
    <source>
        <dbReference type="ARBA" id="ARBA00022801"/>
    </source>
</evidence>
<dbReference type="PANTHER" id="PTHR14226:SF57">
    <property type="entry name" value="BLR7027 PROTEIN"/>
    <property type="match status" value="1"/>
</dbReference>
<protein>
    <submittedName>
        <fullName evidence="6">Patatin-like phospholipase</fullName>
    </submittedName>
</protein>
<organism evidence="6 7">
    <name type="scientific">Alkalibacter saccharofermentans DSM 14828</name>
    <dbReference type="NCBI Taxonomy" id="1120975"/>
    <lineage>
        <taxon>Bacteria</taxon>
        <taxon>Bacillati</taxon>
        <taxon>Bacillota</taxon>
        <taxon>Clostridia</taxon>
        <taxon>Eubacteriales</taxon>
        <taxon>Eubacteriaceae</taxon>
        <taxon>Alkalibacter</taxon>
    </lineage>
</organism>
<dbReference type="InterPro" id="IPR050301">
    <property type="entry name" value="NTE"/>
</dbReference>
<feature type="short sequence motif" description="GXGXXG" evidence="4">
    <location>
        <begin position="8"/>
        <end position="13"/>
    </location>
</feature>
<proteinExistence type="predicted"/>
<dbReference type="InterPro" id="IPR016035">
    <property type="entry name" value="Acyl_Trfase/lysoPLipase"/>
</dbReference>
<feature type="domain" description="PNPLA" evidence="5">
    <location>
        <begin position="4"/>
        <end position="191"/>
    </location>
</feature>
<dbReference type="Pfam" id="PF01734">
    <property type="entry name" value="Patatin"/>
    <property type="match status" value="1"/>
</dbReference>
<keyword evidence="3 4" id="KW-0443">Lipid metabolism</keyword>
<dbReference type="RefSeq" id="WP_073270453.1">
    <property type="nucleotide sequence ID" value="NZ_FQTU01000008.1"/>
</dbReference>
<feature type="active site" description="Nucleophile" evidence="4">
    <location>
        <position position="37"/>
    </location>
</feature>
<feature type="active site" description="Proton acceptor" evidence="4">
    <location>
        <position position="178"/>
    </location>
</feature>
<evidence type="ECO:0000256" key="3">
    <source>
        <dbReference type="ARBA" id="ARBA00023098"/>
    </source>
</evidence>
<dbReference type="CDD" id="cd07209">
    <property type="entry name" value="Pat_hypo_Ecoli_Z1214_like"/>
    <property type="match status" value="1"/>
</dbReference>
<dbReference type="InterPro" id="IPR002641">
    <property type="entry name" value="PNPLA_dom"/>
</dbReference>
<dbReference type="SUPFAM" id="SSF52151">
    <property type="entry name" value="FabD/lysophospholipase-like"/>
    <property type="match status" value="1"/>
</dbReference>
<dbReference type="PANTHER" id="PTHR14226">
    <property type="entry name" value="NEUROPATHY TARGET ESTERASE/SWISS CHEESE D.MELANOGASTER"/>
    <property type="match status" value="1"/>
</dbReference>
<dbReference type="Gene3D" id="3.40.1090.10">
    <property type="entry name" value="Cytosolic phospholipase A2 catalytic domain"/>
    <property type="match status" value="2"/>
</dbReference>
<evidence type="ECO:0000256" key="4">
    <source>
        <dbReference type="PROSITE-ProRule" id="PRU01161"/>
    </source>
</evidence>
<evidence type="ECO:0000256" key="2">
    <source>
        <dbReference type="ARBA" id="ARBA00022963"/>
    </source>
</evidence>